<reference evidence="1" key="1">
    <citation type="submission" date="2023-05" db="EMBL/GenBank/DDBJ databases">
        <authorList>
            <consortium name="ELIXIR-Norway"/>
        </authorList>
    </citation>
    <scope>NUCLEOTIDE SEQUENCE</scope>
</reference>
<sequence length="359" mass="38559">MPDGVTSLKESSSPAEHPSFLKAAPRVQSARSPRSSGSLLTSSLLRSPSSGILHMETSPCLLSLHTCLGRPRDMLGGVRKAAVRQGPPGSRSNGRLAHITTVCGVCTWGRGRDSTWDWERLVCEPASSSQSRCIPGGDPSLHINPESPELCHPETQLPAEGHGAWGHRWHVDQSFVLFRDLTLISHCSSGHGCDPSPGRRRLRADGRLLGVKAALCCWGPSRLLLFQSSKHREYRIVSLLSTPLLHVCVYAPAARRVGLHLVNVHTRTCAVRAILHCALPSRSRPSVPPTPGKPWLVSTDGHAGSRFAVTAVPEVTAPWTPRPAPLRPDGSLEHTRSAFSGPGSPRTLGAGRSHAARPT</sequence>
<accession>A0ACB0FH80</accession>
<evidence type="ECO:0000313" key="2">
    <source>
        <dbReference type="Proteomes" id="UP001162501"/>
    </source>
</evidence>
<organism evidence="1 2">
    <name type="scientific">Rangifer tarandus platyrhynchus</name>
    <name type="common">Svalbard reindeer</name>
    <dbReference type="NCBI Taxonomy" id="3082113"/>
    <lineage>
        <taxon>Eukaryota</taxon>
        <taxon>Metazoa</taxon>
        <taxon>Chordata</taxon>
        <taxon>Craniata</taxon>
        <taxon>Vertebrata</taxon>
        <taxon>Euteleostomi</taxon>
        <taxon>Mammalia</taxon>
        <taxon>Eutheria</taxon>
        <taxon>Laurasiatheria</taxon>
        <taxon>Artiodactyla</taxon>
        <taxon>Ruminantia</taxon>
        <taxon>Pecora</taxon>
        <taxon>Cervidae</taxon>
        <taxon>Odocoileinae</taxon>
        <taxon>Rangifer</taxon>
    </lineage>
</organism>
<dbReference type="Proteomes" id="UP001162501">
    <property type="component" value="Chromosome 7"/>
</dbReference>
<dbReference type="EMBL" id="OX596091">
    <property type="protein sequence ID" value="CAI9712102.1"/>
    <property type="molecule type" value="Genomic_DNA"/>
</dbReference>
<name>A0ACB0FH80_RANTA</name>
<gene>
    <name evidence="1" type="ORF">MRATA1EN3_LOCUS23315</name>
</gene>
<protein>
    <submittedName>
        <fullName evidence="1">Uncharacterized protein</fullName>
    </submittedName>
</protein>
<evidence type="ECO:0000313" key="1">
    <source>
        <dbReference type="EMBL" id="CAI9712102.1"/>
    </source>
</evidence>
<proteinExistence type="predicted"/>